<sequence>MTMKRRRGEERGEIDSKSSVIRGEHRLAVGLASPRVNRVSCRRWMVATPPLATTAFSMWKNMPPCVSFSATSFSFISFRMSTASDGWKER</sequence>
<dbReference type="Proteomes" id="UP000314294">
    <property type="component" value="Unassembled WGS sequence"/>
</dbReference>
<evidence type="ECO:0000313" key="2">
    <source>
        <dbReference type="Proteomes" id="UP000314294"/>
    </source>
</evidence>
<dbReference type="EMBL" id="SRLO01000255">
    <property type="protein sequence ID" value="TNN64309.1"/>
    <property type="molecule type" value="Genomic_DNA"/>
</dbReference>
<evidence type="ECO:0000313" key="1">
    <source>
        <dbReference type="EMBL" id="TNN64309.1"/>
    </source>
</evidence>
<keyword evidence="2" id="KW-1185">Reference proteome</keyword>
<comment type="caution">
    <text evidence="1">The sequence shown here is derived from an EMBL/GenBank/DDBJ whole genome shotgun (WGS) entry which is preliminary data.</text>
</comment>
<reference evidence="1 2" key="1">
    <citation type="submission" date="2019-03" db="EMBL/GenBank/DDBJ databases">
        <title>First draft genome of Liparis tanakae, snailfish: a comprehensive survey of snailfish specific genes.</title>
        <authorList>
            <person name="Kim W."/>
            <person name="Song I."/>
            <person name="Jeong J.-H."/>
            <person name="Kim D."/>
            <person name="Kim S."/>
            <person name="Ryu S."/>
            <person name="Song J.Y."/>
            <person name="Lee S.K."/>
        </authorList>
    </citation>
    <scope>NUCLEOTIDE SEQUENCE [LARGE SCALE GENOMIC DNA]</scope>
    <source>
        <tissue evidence="1">Muscle</tissue>
    </source>
</reference>
<organism evidence="1 2">
    <name type="scientific">Liparis tanakae</name>
    <name type="common">Tanaka's snailfish</name>
    <dbReference type="NCBI Taxonomy" id="230148"/>
    <lineage>
        <taxon>Eukaryota</taxon>
        <taxon>Metazoa</taxon>
        <taxon>Chordata</taxon>
        <taxon>Craniata</taxon>
        <taxon>Vertebrata</taxon>
        <taxon>Euteleostomi</taxon>
        <taxon>Actinopterygii</taxon>
        <taxon>Neopterygii</taxon>
        <taxon>Teleostei</taxon>
        <taxon>Neoteleostei</taxon>
        <taxon>Acanthomorphata</taxon>
        <taxon>Eupercaria</taxon>
        <taxon>Perciformes</taxon>
        <taxon>Cottioidei</taxon>
        <taxon>Cottales</taxon>
        <taxon>Liparidae</taxon>
        <taxon>Liparis</taxon>
    </lineage>
</organism>
<proteinExistence type="predicted"/>
<name>A0A4Z2HEQ7_9TELE</name>
<gene>
    <name evidence="1" type="ORF">EYF80_025439</name>
</gene>
<dbReference type="AlphaFoldDB" id="A0A4Z2HEQ7"/>
<protein>
    <submittedName>
        <fullName evidence="1">Uncharacterized protein</fullName>
    </submittedName>
</protein>
<accession>A0A4Z2HEQ7</accession>